<evidence type="ECO:0000256" key="3">
    <source>
        <dbReference type="ARBA" id="ARBA00022556"/>
    </source>
</evidence>
<evidence type="ECO:0000256" key="2">
    <source>
        <dbReference type="ARBA" id="ARBA00022516"/>
    </source>
</evidence>
<dbReference type="PANTHER" id="PTHR30372:SF4">
    <property type="entry name" value="LIPID-A-DISACCHARIDE SYNTHASE, MITOCHONDRIAL-RELATED"/>
    <property type="match status" value="1"/>
</dbReference>
<reference evidence="8 9" key="1">
    <citation type="journal article" date="2021" name="Nat. Plants">
        <title>The Taxus genome provides insights into paclitaxel biosynthesis.</title>
        <authorList>
            <person name="Xiong X."/>
            <person name="Gou J."/>
            <person name="Liao Q."/>
            <person name="Li Y."/>
            <person name="Zhou Q."/>
            <person name="Bi G."/>
            <person name="Li C."/>
            <person name="Du R."/>
            <person name="Wang X."/>
            <person name="Sun T."/>
            <person name="Guo L."/>
            <person name="Liang H."/>
            <person name="Lu P."/>
            <person name="Wu Y."/>
            <person name="Zhang Z."/>
            <person name="Ro D.K."/>
            <person name="Shang Y."/>
            <person name="Huang S."/>
            <person name="Yan J."/>
        </authorList>
    </citation>
    <scope>NUCLEOTIDE SEQUENCE [LARGE SCALE GENOMIC DNA]</scope>
    <source>
        <strain evidence="8">Ta-2019</strain>
    </source>
</reference>
<comment type="caution">
    <text evidence="8">The sequence shown here is derived from an EMBL/GenBank/DDBJ whole genome shotgun (WGS) entry which is preliminary data.</text>
</comment>
<name>A0AA38LAB4_TAXCH</name>
<evidence type="ECO:0000256" key="4">
    <source>
        <dbReference type="ARBA" id="ARBA00022676"/>
    </source>
</evidence>
<dbReference type="GO" id="GO:0009245">
    <property type="term" value="P:lipid A biosynthetic process"/>
    <property type="evidence" value="ECO:0007669"/>
    <property type="project" value="UniProtKB-KW"/>
</dbReference>
<accession>A0AA38LAB4</accession>
<dbReference type="OMA" id="FSVMGFR"/>
<protein>
    <recommendedName>
        <fullName evidence="1">lipid-A-disaccharide synthase</fullName>
        <ecNumber evidence="1">2.4.1.182</ecNumber>
    </recommendedName>
</protein>
<dbReference type="AlphaFoldDB" id="A0AA38LAB4"/>
<sequence length="412" mass="45915">SLFQSRPYTGVAVKNELAAMEPLQQHPSRPLRIFISTGDVMGDMHGASLTEAFFKQAELDHNNIEVYALGGHGMKAAGAVLIGDNSGLSAVGIIEALPLVFPSLCLHTVVRYFLQKHPPDIVVLIDYPGVNIPFGKYVKKIFGCKLIYYIPPNEWQWNTARTNAIVRMSDLILSNYPHELLYYKQAGANVMFVGHPLIDKHKHLSQKEARSKIGVKADDLVIALIPASREQELRDVWPLIASAAKYLSNISKTHRRLMHFFVPVVLPKHRKTFMDSLEKHGLLNDVQLWFGEPHVVMAAADIAITKSGSVNLELALHNVPQVVLYRIGKISNWICRTFFSPPTLISLVNVILGYQLVPEFIQDEATPEKIADAAMKLLPLTGNDNLERIKMLDGYKELHRLLGKPGVATKAA</sequence>
<evidence type="ECO:0000256" key="5">
    <source>
        <dbReference type="ARBA" id="ARBA00022679"/>
    </source>
</evidence>
<gene>
    <name evidence="8" type="ORF">KI387_019517</name>
</gene>
<evidence type="ECO:0000256" key="7">
    <source>
        <dbReference type="ARBA" id="ARBA00048975"/>
    </source>
</evidence>
<dbReference type="EMBL" id="JAHRHJ020000004">
    <property type="protein sequence ID" value="KAH9317748.1"/>
    <property type="molecule type" value="Genomic_DNA"/>
</dbReference>
<organism evidence="8 9">
    <name type="scientific">Taxus chinensis</name>
    <name type="common">Chinese yew</name>
    <name type="synonym">Taxus wallichiana var. chinensis</name>
    <dbReference type="NCBI Taxonomy" id="29808"/>
    <lineage>
        <taxon>Eukaryota</taxon>
        <taxon>Viridiplantae</taxon>
        <taxon>Streptophyta</taxon>
        <taxon>Embryophyta</taxon>
        <taxon>Tracheophyta</taxon>
        <taxon>Spermatophyta</taxon>
        <taxon>Pinopsida</taxon>
        <taxon>Pinidae</taxon>
        <taxon>Conifers II</taxon>
        <taxon>Cupressales</taxon>
        <taxon>Taxaceae</taxon>
        <taxon>Taxus</taxon>
    </lineage>
</organism>
<keyword evidence="4" id="KW-0328">Glycosyltransferase</keyword>
<dbReference type="NCBIfam" id="TIGR00215">
    <property type="entry name" value="lpxB"/>
    <property type="match status" value="1"/>
</dbReference>
<dbReference type="GO" id="GO:0008915">
    <property type="term" value="F:lipid-A-disaccharide synthase activity"/>
    <property type="evidence" value="ECO:0007669"/>
    <property type="project" value="UniProtKB-EC"/>
</dbReference>
<dbReference type="GO" id="GO:0016020">
    <property type="term" value="C:membrane"/>
    <property type="evidence" value="ECO:0007669"/>
    <property type="project" value="GOC"/>
</dbReference>
<feature type="non-terminal residue" evidence="8">
    <location>
        <position position="1"/>
    </location>
</feature>
<evidence type="ECO:0000256" key="1">
    <source>
        <dbReference type="ARBA" id="ARBA00012687"/>
    </source>
</evidence>
<proteinExistence type="predicted"/>
<keyword evidence="2" id="KW-0444">Lipid biosynthesis</keyword>
<dbReference type="Pfam" id="PF02684">
    <property type="entry name" value="LpxB"/>
    <property type="match status" value="1"/>
</dbReference>
<comment type="catalytic activity">
    <reaction evidence="7">
        <text>a lipid X + a UDP-2-N,3-O-bis[(3R)-3-hydroxyacyl]-alpha-D-glucosamine = a lipid A disaccharide + UDP + H(+)</text>
        <dbReference type="Rhea" id="RHEA:67828"/>
        <dbReference type="ChEBI" id="CHEBI:15378"/>
        <dbReference type="ChEBI" id="CHEBI:58223"/>
        <dbReference type="ChEBI" id="CHEBI:137748"/>
        <dbReference type="ChEBI" id="CHEBI:176338"/>
        <dbReference type="ChEBI" id="CHEBI:176343"/>
        <dbReference type="EC" id="2.4.1.182"/>
    </reaction>
</comment>
<dbReference type="PANTHER" id="PTHR30372">
    <property type="entry name" value="LIPID-A-DISACCHARIDE SYNTHASE"/>
    <property type="match status" value="1"/>
</dbReference>
<keyword evidence="3" id="KW-0441">Lipid A biosynthesis</keyword>
<keyword evidence="6" id="KW-0443">Lipid metabolism</keyword>
<evidence type="ECO:0000256" key="6">
    <source>
        <dbReference type="ARBA" id="ARBA00023098"/>
    </source>
</evidence>
<keyword evidence="9" id="KW-1185">Reference proteome</keyword>
<dbReference type="InterPro" id="IPR003835">
    <property type="entry name" value="Glyco_trans_19"/>
</dbReference>
<evidence type="ECO:0000313" key="8">
    <source>
        <dbReference type="EMBL" id="KAH9317748.1"/>
    </source>
</evidence>
<keyword evidence="5" id="KW-0808">Transferase</keyword>
<dbReference type="GO" id="GO:0005543">
    <property type="term" value="F:phospholipid binding"/>
    <property type="evidence" value="ECO:0007669"/>
    <property type="project" value="TreeGrafter"/>
</dbReference>
<feature type="non-terminal residue" evidence="8">
    <location>
        <position position="412"/>
    </location>
</feature>
<dbReference type="Proteomes" id="UP000824469">
    <property type="component" value="Unassembled WGS sequence"/>
</dbReference>
<dbReference type="EC" id="2.4.1.182" evidence="1"/>
<evidence type="ECO:0000313" key="9">
    <source>
        <dbReference type="Proteomes" id="UP000824469"/>
    </source>
</evidence>
<dbReference type="SUPFAM" id="SSF53756">
    <property type="entry name" value="UDP-Glycosyltransferase/glycogen phosphorylase"/>
    <property type="match status" value="1"/>
</dbReference>